<evidence type="ECO:0000313" key="2">
    <source>
        <dbReference type="Proteomes" id="UP000478052"/>
    </source>
</evidence>
<proteinExistence type="predicted"/>
<organism evidence="1 2">
    <name type="scientific">Aphis craccivora</name>
    <name type="common">Cowpea aphid</name>
    <dbReference type="NCBI Taxonomy" id="307492"/>
    <lineage>
        <taxon>Eukaryota</taxon>
        <taxon>Metazoa</taxon>
        <taxon>Ecdysozoa</taxon>
        <taxon>Arthropoda</taxon>
        <taxon>Hexapoda</taxon>
        <taxon>Insecta</taxon>
        <taxon>Pterygota</taxon>
        <taxon>Neoptera</taxon>
        <taxon>Paraneoptera</taxon>
        <taxon>Hemiptera</taxon>
        <taxon>Sternorrhyncha</taxon>
        <taxon>Aphidomorpha</taxon>
        <taxon>Aphidoidea</taxon>
        <taxon>Aphididae</taxon>
        <taxon>Aphidini</taxon>
        <taxon>Aphis</taxon>
        <taxon>Aphis</taxon>
    </lineage>
</organism>
<dbReference type="Proteomes" id="UP000478052">
    <property type="component" value="Unassembled WGS sequence"/>
</dbReference>
<feature type="non-terminal residue" evidence="1">
    <location>
        <position position="34"/>
    </location>
</feature>
<comment type="caution">
    <text evidence="1">The sequence shown here is derived from an EMBL/GenBank/DDBJ whole genome shotgun (WGS) entry which is preliminary data.</text>
</comment>
<protein>
    <submittedName>
        <fullName evidence="1">Uncharacterized protein</fullName>
    </submittedName>
</protein>
<dbReference type="AlphaFoldDB" id="A0A6G0Y314"/>
<keyword evidence="2" id="KW-1185">Reference proteome</keyword>
<sequence>MLRGCGEVFNGATRNVEGLRETSWILICQSLCVQ</sequence>
<gene>
    <name evidence="1" type="ORF">FWK35_00018989</name>
</gene>
<dbReference type="EMBL" id="VUJU01006510">
    <property type="protein sequence ID" value="KAF0748371.1"/>
    <property type="molecule type" value="Genomic_DNA"/>
</dbReference>
<reference evidence="1 2" key="1">
    <citation type="submission" date="2019-08" db="EMBL/GenBank/DDBJ databases">
        <title>Whole genome of Aphis craccivora.</title>
        <authorList>
            <person name="Voronova N.V."/>
            <person name="Shulinski R.S."/>
            <person name="Bandarenka Y.V."/>
            <person name="Zhorov D.G."/>
            <person name="Warner D."/>
        </authorList>
    </citation>
    <scope>NUCLEOTIDE SEQUENCE [LARGE SCALE GENOMIC DNA]</scope>
    <source>
        <strain evidence="1">180601</strain>
        <tissue evidence="1">Whole Body</tissue>
    </source>
</reference>
<accession>A0A6G0Y314</accession>
<evidence type="ECO:0000313" key="1">
    <source>
        <dbReference type="EMBL" id="KAF0748371.1"/>
    </source>
</evidence>
<name>A0A6G0Y314_APHCR</name>